<sequence>MSSFVVSTDHIDYLVSAVLAYAPERLVRRTPHELAYRMLAENIATCTFRELGRDGAWVTFEDDELDEDELEEIEEDRAALDAMLEAYRFRPVEDLDPAQAAWVAACWQYQRTRQGPHDVPETWATADAVIQRALADAPADAFTDPAGPRTMDNLVTETLRWGWSRG</sequence>
<name>F8A4M0_CELGA</name>
<keyword evidence="2" id="KW-1185">Reference proteome</keyword>
<proteinExistence type="predicted"/>
<organism evidence="1 2">
    <name type="scientific">Cellulomonas gilvus (strain ATCC 13127 / NRRL B-14078)</name>
    <name type="common">Cellvibrio gilvus</name>
    <dbReference type="NCBI Taxonomy" id="593907"/>
    <lineage>
        <taxon>Bacteria</taxon>
        <taxon>Bacillati</taxon>
        <taxon>Actinomycetota</taxon>
        <taxon>Actinomycetes</taxon>
        <taxon>Micrococcales</taxon>
        <taxon>Cellulomonadaceae</taxon>
        <taxon>Cellulomonas</taxon>
    </lineage>
</organism>
<dbReference type="EMBL" id="CP002665">
    <property type="protein sequence ID" value="AEI13268.1"/>
    <property type="molecule type" value="Genomic_DNA"/>
</dbReference>
<evidence type="ECO:0000313" key="2">
    <source>
        <dbReference type="Proteomes" id="UP000000485"/>
    </source>
</evidence>
<dbReference type="Proteomes" id="UP000000485">
    <property type="component" value="Chromosome"/>
</dbReference>
<dbReference type="KEGG" id="cga:Celgi_2770"/>
<dbReference type="RefSeq" id="WP_013884785.1">
    <property type="nucleotide sequence ID" value="NC_015671.1"/>
</dbReference>
<protein>
    <submittedName>
        <fullName evidence="1">Uncharacterized protein</fullName>
    </submittedName>
</protein>
<accession>F8A4M0</accession>
<evidence type="ECO:0000313" key="1">
    <source>
        <dbReference type="EMBL" id="AEI13268.1"/>
    </source>
</evidence>
<dbReference type="AlphaFoldDB" id="F8A4M0"/>
<dbReference type="HOGENOM" id="CLU_1616038_0_0_11"/>
<reference evidence="2" key="1">
    <citation type="submission" date="2011-04" db="EMBL/GenBank/DDBJ databases">
        <title>Complete sequence of Cellvibrio gilvus ATCC 13127.</title>
        <authorList>
            <person name="Lucas S."/>
            <person name="Han J."/>
            <person name="Lapidus A."/>
            <person name="Cheng J.-F."/>
            <person name="Goodwin L."/>
            <person name="Pitluck S."/>
            <person name="Peters L."/>
            <person name="Munk A."/>
            <person name="Detter J.C."/>
            <person name="Han C."/>
            <person name="Tapia R."/>
            <person name="Land M."/>
            <person name="Hauser L."/>
            <person name="Kyrpides N."/>
            <person name="Ivanova N."/>
            <person name="Ovchinnikova G."/>
            <person name="Pagani I."/>
            <person name="Mead D."/>
            <person name="Brumm P."/>
            <person name="Woyke T."/>
        </authorList>
    </citation>
    <scope>NUCLEOTIDE SEQUENCE [LARGE SCALE GENOMIC DNA]</scope>
    <source>
        <strain evidence="2">ATCC 13127 / NRRL B-14078</strain>
    </source>
</reference>
<dbReference type="OrthoDB" id="10008645at2"/>
<gene>
    <name evidence="1" type="ordered locus">Celgi_2770</name>
</gene>